<evidence type="ECO:0000256" key="11">
    <source>
        <dbReference type="ARBA" id="ARBA00022723"/>
    </source>
</evidence>
<evidence type="ECO:0000256" key="13">
    <source>
        <dbReference type="ARBA" id="ARBA00022824"/>
    </source>
</evidence>
<feature type="domain" description="VOC" evidence="24">
    <location>
        <begin position="44"/>
        <end position="242"/>
    </location>
</feature>
<evidence type="ECO:0000256" key="8">
    <source>
        <dbReference type="ARBA" id="ARBA00013222"/>
    </source>
</evidence>
<dbReference type="PROSITE" id="PS51819">
    <property type="entry name" value="VOC"/>
    <property type="match status" value="2"/>
</dbReference>
<comment type="function">
    <text evidence="22">Catalyzes the conversion of 4-hydroxyphenylpyruvic acid to homogentisic acid, one of the steps in tyrosine catabolism.</text>
</comment>
<comment type="cofactor">
    <cofactor evidence="1">
        <name>Fe cation</name>
        <dbReference type="ChEBI" id="CHEBI:24875"/>
    </cofactor>
</comment>
<evidence type="ECO:0000256" key="22">
    <source>
        <dbReference type="ARBA" id="ARBA00033727"/>
    </source>
</evidence>
<dbReference type="InterPro" id="IPR041736">
    <property type="entry name" value="4OHPhenylPyrv_dOase_N"/>
</dbReference>
<evidence type="ECO:0000256" key="10">
    <source>
        <dbReference type="ARBA" id="ARBA00022490"/>
    </source>
</evidence>
<keyword evidence="14" id="KW-0828">Tyrosine catabolism</keyword>
<feature type="domain" description="VOC" evidence="24">
    <location>
        <begin position="269"/>
        <end position="405"/>
    </location>
</feature>
<proteinExistence type="inferred from homology"/>
<dbReference type="GO" id="GO:0042802">
    <property type="term" value="F:identical protein binding"/>
    <property type="evidence" value="ECO:0007669"/>
    <property type="project" value="UniProtKB-ARBA"/>
</dbReference>
<evidence type="ECO:0000256" key="14">
    <source>
        <dbReference type="ARBA" id="ARBA00022878"/>
    </source>
</evidence>
<dbReference type="PANTHER" id="PTHR11959:SF1">
    <property type="entry name" value="4-HYDROXYPHENYLPYRUVATE DIOXYGENASE"/>
    <property type="match status" value="1"/>
</dbReference>
<keyword evidence="13" id="KW-0256">Endoplasmic reticulum</keyword>
<dbReference type="InterPro" id="IPR005956">
    <property type="entry name" value="4OHPhenylPyrv_dOase"/>
</dbReference>
<evidence type="ECO:0000256" key="5">
    <source>
        <dbReference type="ARBA" id="ARBA00005162"/>
    </source>
</evidence>
<dbReference type="Proteomes" id="UP000182334">
    <property type="component" value="Chromosome II"/>
</dbReference>
<dbReference type="GO" id="GO:0003868">
    <property type="term" value="F:4-hydroxyphenylpyruvate dioxygenase activity"/>
    <property type="evidence" value="ECO:0007669"/>
    <property type="project" value="UniProtKB-EC"/>
</dbReference>
<keyword evidence="10" id="KW-0963">Cytoplasm</keyword>
<dbReference type="AlphaFoldDB" id="A0A1L0BEQ0"/>
<dbReference type="SUPFAM" id="SSF54593">
    <property type="entry name" value="Glyoxalase/Bleomycin resistance protein/Dihydroxybiphenyl dioxygenase"/>
    <property type="match status" value="2"/>
</dbReference>
<comment type="catalytic activity">
    <reaction evidence="23">
        <text>3-(4-hydroxyphenyl)pyruvate + O2 = homogentisate + CO2</text>
        <dbReference type="Rhea" id="RHEA:16189"/>
        <dbReference type="ChEBI" id="CHEBI:15379"/>
        <dbReference type="ChEBI" id="CHEBI:16169"/>
        <dbReference type="ChEBI" id="CHEBI:16526"/>
        <dbReference type="ChEBI" id="CHEBI:36242"/>
        <dbReference type="EC" id="1.13.11.27"/>
    </reaction>
    <physiologicalReaction direction="left-to-right" evidence="23">
        <dbReference type="Rhea" id="RHEA:16190"/>
    </physiologicalReaction>
</comment>
<dbReference type="GO" id="GO:0046872">
    <property type="term" value="F:metal ion binding"/>
    <property type="evidence" value="ECO:0007669"/>
    <property type="project" value="UniProtKB-KW"/>
</dbReference>
<dbReference type="GO" id="GO:0006559">
    <property type="term" value="P:L-phenylalanine catabolic process"/>
    <property type="evidence" value="ECO:0007669"/>
    <property type="project" value="UniProtKB-UniPathway"/>
</dbReference>
<comment type="subcellular location">
    <subcellularLocation>
        <location evidence="4">Cytoplasm</location>
    </subcellularLocation>
    <subcellularLocation>
        <location evidence="3">Endoplasmic reticulum membrane</location>
        <topology evidence="3">Peripheral membrane protein</topology>
    </subcellularLocation>
    <subcellularLocation>
        <location evidence="2">Golgi apparatus membrane</location>
        <topology evidence="2">Peripheral membrane protein</topology>
    </subcellularLocation>
</comment>
<keyword evidence="15" id="KW-0223">Dioxygenase</keyword>
<keyword evidence="20" id="KW-0585">Phenylalanine catabolism</keyword>
<dbReference type="OrthoDB" id="414569at2759"/>
<dbReference type="UniPathway" id="UPA00139">
    <property type="reaction ID" value="UER00362"/>
</dbReference>
<dbReference type="GO" id="GO:0005789">
    <property type="term" value="C:endoplasmic reticulum membrane"/>
    <property type="evidence" value="ECO:0007669"/>
    <property type="project" value="UniProtKB-SubCell"/>
</dbReference>
<dbReference type="PANTHER" id="PTHR11959">
    <property type="entry name" value="4-HYDROXYPHENYLPYRUVATE DIOXYGENASE"/>
    <property type="match status" value="1"/>
</dbReference>
<protein>
    <recommendedName>
        <fullName evidence="9">4-hydroxyphenylpyruvate dioxygenase</fullName>
        <ecNumber evidence="8">1.13.11.27</ecNumber>
    </recommendedName>
    <alternativeName>
        <fullName evidence="21">4-hydroxyphenylpyruvic acid oxidase</fullName>
    </alternativeName>
</protein>
<dbReference type="InterPro" id="IPR037523">
    <property type="entry name" value="VOC_core"/>
</dbReference>
<dbReference type="Pfam" id="PF00903">
    <property type="entry name" value="Glyoxalase"/>
    <property type="match status" value="1"/>
</dbReference>
<evidence type="ECO:0000256" key="12">
    <source>
        <dbReference type="ARBA" id="ARBA00022737"/>
    </source>
</evidence>
<evidence type="ECO:0000256" key="23">
    <source>
        <dbReference type="ARBA" id="ARBA00048047"/>
    </source>
</evidence>
<evidence type="ECO:0000256" key="20">
    <source>
        <dbReference type="ARBA" id="ARBA00023232"/>
    </source>
</evidence>
<keyword evidence="17" id="KW-0408">Iron</keyword>
<dbReference type="InterPro" id="IPR041735">
    <property type="entry name" value="4OHPhenylPyrv_dOase_C"/>
</dbReference>
<dbReference type="Gene3D" id="3.10.180.10">
    <property type="entry name" value="2,3-Dihydroxybiphenyl 1,2-Dioxygenase, domain 1"/>
    <property type="match status" value="2"/>
</dbReference>
<dbReference type="CDD" id="cd07250">
    <property type="entry name" value="HPPD_C_like"/>
    <property type="match status" value="1"/>
</dbReference>
<evidence type="ECO:0000256" key="1">
    <source>
        <dbReference type="ARBA" id="ARBA00001962"/>
    </source>
</evidence>
<keyword evidence="12" id="KW-0677">Repeat</keyword>
<evidence type="ECO:0000256" key="4">
    <source>
        <dbReference type="ARBA" id="ARBA00004496"/>
    </source>
</evidence>
<name>A0A1L0BEQ0_9ASCO</name>
<keyword evidence="19" id="KW-0472">Membrane</keyword>
<dbReference type="GO" id="GO:0006572">
    <property type="term" value="P:L-tyrosine catabolic process"/>
    <property type="evidence" value="ECO:0007669"/>
    <property type="project" value="UniProtKB-KW"/>
</dbReference>
<gene>
    <name evidence="25" type="ORF">SAMEA4029010_CIC11G00000005517</name>
</gene>
<evidence type="ECO:0000256" key="15">
    <source>
        <dbReference type="ARBA" id="ARBA00022964"/>
    </source>
</evidence>
<evidence type="ECO:0000256" key="18">
    <source>
        <dbReference type="ARBA" id="ARBA00023034"/>
    </source>
</evidence>
<evidence type="ECO:0000256" key="21">
    <source>
        <dbReference type="ARBA" id="ARBA00029786"/>
    </source>
</evidence>
<keyword evidence="18" id="KW-0333">Golgi apparatus</keyword>
<evidence type="ECO:0000313" key="25">
    <source>
        <dbReference type="EMBL" id="SGZ50087.1"/>
    </source>
</evidence>
<evidence type="ECO:0000256" key="17">
    <source>
        <dbReference type="ARBA" id="ARBA00023004"/>
    </source>
</evidence>
<keyword evidence="26" id="KW-1185">Reference proteome</keyword>
<comment type="pathway">
    <text evidence="5">Amino-acid degradation; L-phenylalanine degradation; acetoacetate and fumarate from L-phenylalanine: step 3/6.</text>
</comment>
<evidence type="ECO:0000256" key="7">
    <source>
        <dbReference type="ARBA" id="ARBA00011738"/>
    </source>
</evidence>
<comment type="subunit">
    <text evidence="7">Homodimer.</text>
</comment>
<evidence type="ECO:0000256" key="19">
    <source>
        <dbReference type="ARBA" id="ARBA00023136"/>
    </source>
</evidence>
<dbReference type="NCBIfam" id="TIGR01263">
    <property type="entry name" value="4HPPD"/>
    <property type="match status" value="1"/>
</dbReference>
<comment type="similarity">
    <text evidence="6">Belongs to the 4HPPD family.</text>
</comment>
<evidence type="ECO:0000256" key="6">
    <source>
        <dbReference type="ARBA" id="ARBA00005877"/>
    </source>
</evidence>
<dbReference type="EMBL" id="LT635757">
    <property type="protein sequence ID" value="SGZ50087.1"/>
    <property type="molecule type" value="Genomic_DNA"/>
</dbReference>
<reference evidence="25 26" key="1">
    <citation type="submission" date="2016-10" db="EMBL/GenBank/DDBJ databases">
        <authorList>
            <person name="de Groot N.N."/>
        </authorList>
    </citation>
    <scope>NUCLEOTIDE SEQUENCE [LARGE SCALE GENOMIC DNA]</scope>
    <source>
        <strain evidence="25 26">CBS 141442</strain>
    </source>
</reference>
<organism evidence="25 26">
    <name type="scientific">Sungouiella intermedia</name>
    <dbReference type="NCBI Taxonomy" id="45354"/>
    <lineage>
        <taxon>Eukaryota</taxon>
        <taxon>Fungi</taxon>
        <taxon>Dikarya</taxon>
        <taxon>Ascomycota</taxon>
        <taxon>Saccharomycotina</taxon>
        <taxon>Pichiomycetes</taxon>
        <taxon>Metschnikowiaceae</taxon>
        <taxon>Sungouiella</taxon>
    </lineage>
</organism>
<evidence type="ECO:0000259" key="24">
    <source>
        <dbReference type="PROSITE" id="PS51819"/>
    </source>
</evidence>
<evidence type="ECO:0000313" key="26">
    <source>
        <dbReference type="Proteomes" id="UP000182334"/>
    </source>
</evidence>
<sequence length="486" mass="55004">MTNLLTELPYFPKISPITVTQFDINELFRDGIPTSKIASDGILAFHSVTFATSNAKEMARYLESVMGFREIAFRSLESDSPLVGAHVVQNGNVTFVIVNNLEIPDGERCNVDIHQKLALAFGKSPNGVEDACLAGQFASVREKFSRIDRLDALTSVQNTQLCQLATDAINAWKIHRFVNRHGMGVSNISFEVDDVDETFQKSVSNGATSLQLPAIHRDEFGSVKMALVSSPNHDCTYTLIQNLDYSGAYLPHFKASLSKFDNNVVMFHEIDHCVQNFSWNEMLPNASFYAAAFGLHKFWSVDDNDVSTGNTALRSMVMANSNGKVRIPINEPVKSKFRGQIEEFHDYCGGPGVQHVALSTRDILHSVASLQTRGLKFNRISEEYYVNLKERLDRDQIDLYEDFERIRELQILVDFDPATKYLTPCGKYRCHYLLQIFSEPFHDRPTFFIEIIQRHHHNGFGKGTFKGLFESIELQQRKRGTLVPIE</sequence>
<keyword evidence="11" id="KW-0479">Metal-binding</keyword>
<evidence type="ECO:0000256" key="9">
    <source>
        <dbReference type="ARBA" id="ARBA00018452"/>
    </source>
</evidence>
<dbReference type="STRING" id="45354.A0A1L0BEQ0"/>
<evidence type="ECO:0000256" key="16">
    <source>
        <dbReference type="ARBA" id="ARBA00023002"/>
    </source>
</evidence>
<dbReference type="GO" id="GO:0000139">
    <property type="term" value="C:Golgi membrane"/>
    <property type="evidence" value="ECO:0007669"/>
    <property type="project" value="UniProtKB-SubCell"/>
</dbReference>
<dbReference type="FunFam" id="3.10.180.10:FF:000022">
    <property type="entry name" value="4-hydroxyphenylpyruvate dioxygenase"/>
    <property type="match status" value="1"/>
</dbReference>
<dbReference type="CDD" id="cd08342">
    <property type="entry name" value="HPPD_N_like"/>
    <property type="match status" value="1"/>
</dbReference>
<dbReference type="EC" id="1.13.11.27" evidence="8"/>
<evidence type="ECO:0000256" key="2">
    <source>
        <dbReference type="ARBA" id="ARBA00004395"/>
    </source>
</evidence>
<dbReference type="InterPro" id="IPR004360">
    <property type="entry name" value="Glyas_Fos-R_dOase_dom"/>
</dbReference>
<accession>A0A1L0BEQ0</accession>
<keyword evidence="16" id="KW-0560">Oxidoreductase</keyword>
<dbReference type="InterPro" id="IPR029068">
    <property type="entry name" value="Glyas_Bleomycin-R_OHBP_Dase"/>
</dbReference>
<evidence type="ECO:0000256" key="3">
    <source>
        <dbReference type="ARBA" id="ARBA00004406"/>
    </source>
</evidence>